<evidence type="ECO:0000313" key="3">
    <source>
        <dbReference type="Proteomes" id="UP000239649"/>
    </source>
</evidence>
<name>A0A2P6VEP2_9CHLO</name>
<dbReference type="AlphaFoldDB" id="A0A2P6VEP2"/>
<gene>
    <name evidence="2" type="ORF">C2E20_4225</name>
</gene>
<accession>A0A2P6VEP2</accession>
<dbReference type="InterPro" id="IPR046674">
    <property type="entry name" value="DUF6544"/>
</dbReference>
<proteinExistence type="predicted"/>
<organism evidence="2 3">
    <name type="scientific">Micractinium conductrix</name>
    <dbReference type="NCBI Taxonomy" id="554055"/>
    <lineage>
        <taxon>Eukaryota</taxon>
        <taxon>Viridiplantae</taxon>
        <taxon>Chlorophyta</taxon>
        <taxon>core chlorophytes</taxon>
        <taxon>Trebouxiophyceae</taxon>
        <taxon>Chlorellales</taxon>
        <taxon>Chlorellaceae</taxon>
        <taxon>Chlorella clade</taxon>
        <taxon>Micractinium</taxon>
    </lineage>
</organism>
<dbReference type="OrthoDB" id="511798at2759"/>
<comment type="caution">
    <text evidence="2">The sequence shown here is derived from an EMBL/GenBank/DDBJ whole genome shotgun (WGS) entry which is preliminary data.</text>
</comment>
<sequence length="494" mass="52498">MATSSRGLGVTPQDMDASRLVFVSVKDAKPKRKVAVPIGDGASWDQFCGQVQTKLKLVAIEAIYLASSGERITHLDQLQDIDELYVVEGAAPRGGQASAAGPSASDAYLQTQPTSYVSRLGVADAEISPAMHGRLAADADADQKYAKRQGSLQRTMKRVFPSLFQGGLPVTTKDVGAAASCTASLQMLGGTAGVVAAVAAATAGLVLVRWLRWEAFLRGEQEAVRRAAQAPEKAARLPELLLGLPSPVRRFFLRSMSGNCIGFRLWTTHGSGALRFDSGSGWKALQAGTVAAVGPEPAFCYTGCLQLGLGRLLPCRGREALLQGRGAMAWRLWGAVPLASSESGRLDQSALLRWLAEAVCFPPALLPSTHLRWLPAERGEGGSPERSARAVLTCRGVSVSALFTFDGEGRFQELVSHDYWRVMPDGAVQQAPWRARSTGGHTRFRLDSSSNSDGGVTGSSTTVEVPTELEAAWLEPDGTAFAYVRSTVAALQAE</sequence>
<dbReference type="Proteomes" id="UP000239649">
    <property type="component" value="Unassembled WGS sequence"/>
</dbReference>
<reference evidence="2 3" key="1">
    <citation type="journal article" date="2018" name="Plant J.">
        <title>Genome sequences of Chlorella sorokiniana UTEX 1602 and Micractinium conductrix SAG 241.80: implications to maltose excretion by a green alga.</title>
        <authorList>
            <person name="Arriola M.B."/>
            <person name="Velmurugan N."/>
            <person name="Zhang Y."/>
            <person name="Plunkett M.H."/>
            <person name="Hondzo H."/>
            <person name="Barney B.M."/>
        </authorList>
    </citation>
    <scope>NUCLEOTIDE SEQUENCE [LARGE SCALE GENOMIC DNA]</scope>
    <source>
        <strain evidence="2 3">SAG 241.80</strain>
    </source>
</reference>
<feature type="compositionally biased region" description="Polar residues" evidence="1">
    <location>
        <begin position="447"/>
        <end position="463"/>
    </location>
</feature>
<evidence type="ECO:0000313" key="2">
    <source>
        <dbReference type="EMBL" id="PSC72539.1"/>
    </source>
</evidence>
<protein>
    <submittedName>
        <fullName evidence="2">Uncharacterized protein</fullName>
    </submittedName>
</protein>
<dbReference type="EMBL" id="LHPF02000010">
    <property type="protein sequence ID" value="PSC72539.1"/>
    <property type="molecule type" value="Genomic_DNA"/>
</dbReference>
<dbReference type="Pfam" id="PF20181">
    <property type="entry name" value="DUF6544"/>
    <property type="match status" value="1"/>
</dbReference>
<feature type="region of interest" description="Disordered" evidence="1">
    <location>
        <begin position="439"/>
        <end position="463"/>
    </location>
</feature>
<evidence type="ECO:0000256" key="1">
    <source>
        <dbReference type="SAM" id="MobiDB-lite"/>
    </source>
</evidence>
<keyword evidence="3" id="KW-1185">Reference proteome</keyword>